<organism evidence="2 3">
    <name type="scientific">Romanomermis culicivorax</name>
    <name type="common">Nematode worm</name>
    <dbReference type="NCBI Taxonomy" id="13658"/>
    <lineage>
        <taxon>Eukaryota</taxon>
        <taxon>Metazoa</taxon>
        <taxon>Ecdysozoa</taxon>
        <taxon>Nematoda</taxon>
        <taxon>Enoplea</taxon>
        <taxon>Dorylaimia</taxon>
        <taxon>Mermithida</taxon>
        <taxon>Mermithoidea</taxon>
        <taxon>Mermithidae</taxon>
        <taxon>Romanomermis</taxon>
    </lineage>
</organism>
<feature type="region of interest" description="Disordered" evidence="1">
    <location>
        <begin position="1"/>
        <end position="27"/>
    </location>
</feature>
<dbReference type="Proteomes" id="UP000887565">
    <property type="component" value="Unplaced"/>
</dbReference>
<proteinExistence type="predicted"/>
<keyword evidence="2" id="KW-1185">Reference proteome</keyword>
<feature type="compositionally biased region" description="Basic and acidic residues" evidence="1">
    <location>
        <begin position="18"/>
        <end position="27"/>
    </location>
</feature>
<protein>
    <submittedName>
        <fullName evidence="3">Uncharacterized protein</fullName>
    </submittedName>
</protein>
<evidence type="ECO:0000313" key="2">
    <source>
        <dbReference type="Proteomes" id="UP000887565"/>
    </source>
</evidence>
<evidence type="ECO:0000256" key="1">
    <source>
        <dbReference type="SAM" id="MobiDB-lite"/>
    </source>
</evidence>
<name>A0A915HDL9_ROMCU</name>
<sequence>MPLVSTNSKPAIDSQPPARDDSIRRQS</sequence>
<dbReference type="WBParaSite" id="nRc.2.0.1.t00161-RA">
    <property type="protein sequence ID" value="nRc.2.0.1.t00161-RA"/>
    <property type="gene ID" value="nRc.2.0.1.g00161"/>
</dbReference>
<dbReference type="AlphaFoldDB" id="A0A915HDL9"/>
<evidence type="ECO:0000313" key="3">
    <source>
        <dbReference type="WBParaSite" id="nRc.2.0.1.t00161-RA"/>
    </source>
</evidence>
<reference evidence="3" key="1">
    <citation type="submission" date="2022-11" db="UniProtKB">
        <authorList>
            <consortium name="WormBaseParasite"/>
        </authorList>
    </citation>
    <scope>IDENTIFICATION</scope>
</reference>
<accession>A0A915HDL9</accession>